<dbReference type="GO" id="GO:0005524">
    <property type="term" value="F:ATP binding"/>
    <property type="evidence" value="ECO:0007669"/>
    <property type="project" value="UniProtKB-KW"/>
</dbReference>
<sequence length="317" mass="36128">MQEIIGQSPAIKEVFRLIEKVAPTESTVLILGESGTGKELVARAIHRQSRRSEGPFVPVNCGAIPEELLESELFGYEKGAFTGAHRSKPGRFEMAEGGTIFLDEIAEMSPKLQVKLLRVLQEKTVERLGGERPIPVNIRIIAATNRDLEREVAEGRFRKDLYFRLNVIPIHLPPLRERKEDIPLLAEHFLRQFCAREEVPLKRLSEEALQYLLRYSWPGNVRELENLMERLVILSENETIGPEDLPDHIVRAPDRPPFTIKDFGFEEFSLPKALQEIEKEFILRALRASKGVKSQAAKLLGIKRTTLIEKIKRLGLE</sequence>
<dbReference type="SMART" id="SM00382">
    <property type="entry name" value="AAA"/>
    <property type="match status" value="1"/>
</dbReference>
<evidence type="ECO:0000256" key="1">
    <source>
        <dbReference type="ARBA" id="ARBA00022741"/>
    </source>
</evidence>
<dbReference type="InterPro" id="IPR002078">
    <property type="entry name" value="Sigma_54_int"/>
</dbReference>
<keyword evidence="1" id="KW-0547">Nucleotide-binding</keyword>
<dbReference type="Proteomes" id="UP000886043">
    <property type="component" value="Unassembled WGS sequence"/>
</dbReference>
<dbReference type="InterPro" id="IPR002197">
    <property type="entry name" value="HTH_Fis"/>
</dbReference>
<dbReference type="PROSITE" id="PS00676">
    <property type="entry name" value="SIGMA54_INTERACT_2"/>
    <property type="match status" value="1"/>
</dbReference>
<proteinExistence type="predicted"/>
<evidence type="ECO:0000256" key="6">
    <source>
        <dbReference type="ARBA" id="ARBA00023163"/>
    </source>
</evidence>
<dbReference type="InterPro" id="IPR009057">
    <property type="entry name" value="Homeodomain-like_sf"/>
</dbReference>
<dbReference type="PROSITE" id="PS50045">
    <property type="entry name" value="SIGMA54_INTERACT_4"/>
    <property type="match status" value="1"/>
</dbReference>
<comment type="caution">
    <text evidence="8">The sequence shown here is derived from an EMBL/GenBank/DDBJ whole genome shotgun (WGS) entry which is preliminary data.</text>
</comment>
<dbReference type="PANTHER" id="PTHR32071:SF57">
    <property type="entry name" value="C4-DICARBOXYLATE TRANSPORT TRANSCRIPTIONAL REGULATORY PROTEIN DCTD"/>
    <property type="match status" value="1"/>
</dbReference>
<protein>
    <submittedName>
        <fullName evidence="8">Sigma-54-dependent Fis family transcriptional regulator</fullName>
    </submittedName>
</protein>
<evidence type="ECO:0000256" key="5">
    <source>
        <dbReference type="ARBA" id="ARBA00023159"/>
    </source>
</evidence>
<dbReference type="SUPFAM" id="SSF46689">
    <property type="entry name" value="Homeodomain-like"/>
    <property type="match status" value="1"/>
</dbReference>
<dbReference type="InterPro" id="IPR025944">
    <property type="entry name" value="Sigma_54_int_dom_CS"/>
</dbReference>
<feature type="domain" description="Sigma-54 factor interaction" evidence="7">
    <location>
        <begin position="4"/>
        <end position="233"/>
    </location>
</feature>
<dbReference type="InterPro" id="IPR025943">
    <property type="entry name" value="Sigma_54_int_dom_ATP-bd_2"/>
</dbReference>
<dbReference type="PROSITE" id="PS00688">
    <property type="entry name" value="SIGMA54_INTERACT_3"/>
    <property type="match status" value="1"/>
</dbReference>
<keyword evidence="4" id="KW-0238">DNA-binding</keyword>
<dbReference type="SUPFAM" id="SSF52540">
    <property type="entry name" value="P-loop containing nucleoside triphosphate hydrolases"/>
    <property type="match status" value="1"/>
</dbReference>
<gene>
    <name evidence="8" type="ORF">ENJ40_07135</name>
</gene>
<dbReference type="FunFam" id="1.10.8.60:FF:000014">
    <property type="entry name" value="DNA-binding transcriptional regulator NtrC"/>
    <property type="match status" value="1"/>
</dbReference>
<dbReference type="FunFam" id="3.40.50.300:FF:000006">
    <property type="entry name" value="DNA-binding transcriptional regulator NtrC"/>
    <property type="match status" value="1"/>
</dbReference>
<evidence type="ECO:0000259" key="7">
    <source>
        <dbReference type="PROSITE" id="PS50045"/>
    </source>
</evidence>
<dbReference type="InterPro" id="IPR003593">
    <property type="entry name" value="AAA+_ATPase"/>
</dbReference>
<keyword evidence="3" id="KW-0805">Transcription regulation</keyword>
<dbReference type="InterPro" id="IPR027417">
    <property type="entry name" value="P-loop_NTPase"/>
</dbReference>
<dbReference type="Gene3D" id="3.40.50.300">
    <property type="entry name" value="P-loop containing nucleotide triphosphate hydrolases"/>
    <property type="match status" value="1"/>
</dbReference>
<dbReference type="GO" id="GO:0043565">
    <property type="term" value="F:sequence-specific DNA binding"/>
    <property type="evidence" value="ECO:0007669"/>
    <property type="project" value="InterPro"/>
</dbReference>
<dbReference type="PROSITE" id="PS00675">
    <property type="entry name" value="SIGMA54_INTERACT_1"/>
    <property type="match status" value="1"/>
</dbReference>
<accession>A0A7C3CLV9</accession>
<dbReference type="Gene3D" id="1.10.8.60">
    <property type="match status" value="1"/>
</dbReference>
<dbReference type="AlphaFoldDB" id="A0A7C3CLV9"/>
<dbReference type="GO" id="GO:0006355">
    <property type="term" value="P:regulation of DNA-templated transcription"/>
    <property type="evidence" value="ECO:0007669"/>
    <property type="project" value="InterPro"/>
</dbReference>
<keyword evidence="2" id="KW-0067">ATP-binding</keyword>
<dbReference type="PANTHER" id="PTHR32071">
    <property type="entry name" value="TRANSCRIPTIONAL REGULATORY PROTEIN"/>
    <property type="match status" value="1"/>
</dbReference>
<reference evidence="8" key="1">
    <citation type="journal article" date="2020" name="mSystems">
        <title>Genome- and Community-Level Interaction Insights into Carbon Utilization and Element Cycling Functions of Hydrothermarchaeota in Hydrothermal Sediment.</title>
        <authorList>
            <person name="Zhou Z."/>
            <person name="Liu Y."/>
            <person name="Xu W."/>
            <person name="Pan J."/>
            <person name="Luo Z.H."/>
            <person name="Li M."/>
        </authorList>
    </citation>
    <scope>NUCLEOTIDE SEQUENCE [LARGE SCALE GENOMIC DNA]</scope>
    <source>
        <strain evidence="8">HyVt-483</strain>
    </source>
</reference>
<evidence type="ECO:0000313" key="8">
    <source>
        <dbReference type="EMBL" id="HFC98212.1"/>
    </source>
</evidence>
<keyword evidence="6" id="KW-0804">Transcription</keyword>
<dbReference type="Pfam" id="PF00158">
    <property type="entry name" value="Sigma54_activat"/>
    <property type="match status" value="1"/>
</dbReference>
<dbReference type="Pfam" id="PF25601">
    <property type="entry name" value="AAA_lid_14"/>
    <property type="match status" value="1"/>
</dbReference>
<dbReference type="Pfam" id="PF02954">
    <property type="entry name" value="HTH_8"/>
    <property type="match status" value="1"/>
</dbReference>
<dbReference type="InterPro" id="IPR058031">
    <property type="entry name" value="AAA_lid_NorR"/>
</dbReference>
<dbReference type="EMBL" id="DRMH01000094">
    <property type="protein sequence ID" value="HFC98212.1"/>
    <property type="molecule type" value="Genomic_DNA"/>
</dbReference>
<dbReference type="CDD" id="cd00009">
    <property type="entry name" value="AAA"/>
    <property type="match status" value="1"/>
</dbReference>
<evidence type="ECO:0000256" key="2">
    <source>
        <dbReference type="ARBA" id="ARBA00022840"/>
    </source>
</evidence>
<dbReference type="PRINTS" id="PR01590">
    <property type="entry name" value="HTHFIS"/>
</dbReference>
<evidence type="ECO:0000256" key="4">
    <source>
        <dbReference type="ARBA" id="ARBA00023125"/>
    </source>
</evidence>
<name>A0A7C3CLV9_9BACT</name>
<organism evidence="8">
    <name type="scientific">Thermosulfurimonas dismutans</name>
    <dbReference type="NCBI Taxonomy" id="999894"/>
    <lineage>
        <taxon>Bacteria</taxon>
        <taxon>Pseudomonadati</taxon>
        <taxon>Thermodesulfobacteriota</taxon>
        <taxon>Thermodesulfobacteria</taxon>
        <taxon>Thermodesulfobacteriales</taxon>
        <taxon>Thermodesulfobacteriaceae</taxon>
        <taxon>Thermosulfurimonas</taxon>
    </lineage>
</organism>
<keyword evidence="5" id="KW-0010">Activator</keyword>
<dbReference type="InterPro" id="IPR025662">
    <property type="entry name" value="Sigma_54_int_dom_ATP-bd_1"/>
</dbReference>
<evidence type="ECO:0000256" key="3">
    <source>
        <dbReference type="ARBA" id="ARBA00023015"/>
    </source>
</evidence>
<dbReference type="Gene3D" id="1.10.10.60">
    <property type="entry name" value="Homeodomain-like"/>
    <property type="match status" value="1"/>
</dbReference>